<keyword evidence="3" id="KW-1185">Reference proteome</keyword>
<comment type="caution">
    <text evidence="2">The sequence shown here is derived from an EMBL/GenBank/DDBJ whole genome shotgun (WGS) entry which is preliminary data.</text>
</comment>
<feature type="domain" description="NadR/Ttd14 AAA" evidence="1">
    <location>
        <begin position="2"/>
        <end position="189"/>
    </location>
</feature>
<dbReference type="SUPFAM" id="SSF52540">
    <property type="entry name" value="P-loop containing nucleoside triphosphate hydrolases"/>
    <property type="match status" value="1"/>
</dbReference>
<dbReference type="InterPro" id="IPR038727">
    <property type="entry name" value="NadR/Ttd14_AAA_dom"/>
</dbReference>
<dbReference type="InterPro" id="IPR027417">
    <property type="entry name" value="P-loop_NTPase"/>
</dbReference>
<gene>
    <name evidence="2" type="primary">mmyX</name>
    <name evidence="2" type="ORF">GCM10012280_29980</name>
</gene>
<dbReference type="AlphaFoldDB" id="A0A917ZQT9"/>
<keyword evidence="2" id="KW-0547">Nucleotide-binding</keyword>
<dbReference type="Proteomes" id="UP000641932">
    <property type="component" value="Unassembled WGS sequence"/>
</dbReference>
<evidence type="ECO:0000313" key="2">
    <source>
        <dbReference type="EMBL" id="GGO88651.1"/>
    </source>
</evidence>
<accession>A0A917ZQT9</accession>
<keyword evidence="2" id="KW-0067">ATP-binding</keyword>
<reference evidence="2" key="1">
    <citation type="journal article" date="2014" name="Int. J. Syst. Evol. Microbiol.">
        <title>Complete genome sequence of Corynebacterium casei LMG S-19264T (=DSM 44701T), isolated from a smear-ripened cheese.</title>
        <authorList>
            <consortium name="US DOE Joint Genome Institute (JGI-PGF)"/>
            <person name="Walter F."/>
            <person name="Albersmeier A."/>
            <person name="Kalinowski J."/>
            <person name="Ruckert C."/>
        </authorList>
    </citation>
    <scope>NUCLEOTIDE SEQUENCE</scope>
    <source>
        <strain evidence="2">CGMCC 4.7201</strain>
    </source>
</reference>
<evidence type="ECO:0000313" key="3">
    <source>
        <dbReference type="Proteomes" id="UP000641932"/>
    </source>
</evidence>
<organism evidence="2 3">
    <name type="scientific">Wenjunlia tyrosinilytica</name>
    <dbReference type="NCBI Taxonomy" id="1544741"/>
    <lineage>
        <taxon>Bacteria</taxon>
        <taxon>Bacillati</taxon>
        <taxon>Actinomycetota</taxon>
        <taxon>Actinomycetes</taxon>
        <taxon>Kitasatosporales</taxon>
        <taxon>Streptomycetaceae</taxon>
        <taxon>Wenjunlia</taxon>
    </lineage>
</organism>
<dbReference type="Gene3D" id="3.40.50.300">
    <property type="entry name" value="P-loop containing nucleotide triphosphate hydrolases"/>
    <property type="match status" value="1"/>
</dbReference>
<name>A0A917ZQT9_9ACTN</name>
<proteinExistence type="predicted"/>
<evidence type="ECO:0000259" key="1">
    <source>
        <dbReference type="Pfam" id="PF13521"/>
    </source>
</evidence>
<reference evidence="2" key="2">
    <citation type="submission" date="2020-09" db="EMBL/GenBank/DDBJ databases">
        <authorList>
            <person name="Sun Q."/>
            <person name="Zhou Y."/>
        </authorList>
    </citation>
    <scope>NUCLEOTIDE SEQUENCE</scope>
    <source>
        <strain evidence="2">CGMCC 4.7201</strain>
    </source>
</reference>
<dbReference type="RefSeq" id="WP_189132136.1">
    <property type="nucleotide sequence ID" value="NZ_BMMS01000011.1"/>
</dbReference>
<dbReference type="EMBL" id="BMMS01000011">
    <property type="protein sequence ID" value="GGO88651.1"/>
    <property type="molecule type" value="Genomic_DNA"/>
</dbReference>
<sequence>MRISISGTYSAGKTFTAMALSHHTGIPRSPAKTIREIMPDAVPGKALTEVTPAEYIQLAVRRHVGRAVNEALLGSSFIADGSSLQEWTYAAARVEFGMDPGANVDSPPPPSPEMDFFGEVTAQLGHYFKQHVKESFDGFVHLRREFGLASDGHRPMNERFRSTCDDMLLRALDELEIPYHVIGGTVPERLTKIVTLFGLPTVLSIDESIALASEEYSKVDWRLEKERTQSAAAAAATAAAV</sequence>
<dbReference type="Pfam" id="PF13521">
    <property type="entry name" value="AAA_28"/>
    <property type="match status" value="1"/>
</dbReference>
<protein>
    <submittedName>
        <fullName evidence="2">ATP-binding protein</fullName>
    </submittedName>
</protein>
<dbReference type="GO" id="GO:0005524">
    <property type="term" value="F:ATP binding"/>
    <property type="evidence" value="ECO:0007669"/>
    <property type="project" value="UniProtKB-KW"/>
</dbReference>